<dbReference type="PANTHER" id="PTHR47815:SF1">
    <property type="entry name" value="UNIVERSAL STRESS PROTEIN A FAMILY PROTEIN C25B2.10"/>
    <property type="match status" value="1"/>
</dbReference>
<accession>A0A067LTA4</accession>
<dbReference type="PANTHER" id="PTHR47815">
    <property type="entry name" value="UNIVERSAL STRESS PROTEIN A FAMILY PROTEIN C25B2.10"/>
    <property type="match status" value="1"/>
</dbReference>
<dbReference type="AlphaFoldDB" id="A0A067LTA4"/>
<dbReference type="Pfam" id="PF00582">
    <property type="entry name" value="Usp"/>
    <property type="match status" value="1"/>
</dbReference>
<evidence type="ECO:0000259" key="2">
    <source>
        <dbReference type="Pfam" id="PF00582"/>
    </source>
</evidence>
<dbReference type="STRING" id="930990.A0A067LTA4"/>
<feature type="region of interest" description="Disordered" evidence="1">
    <location>
        <begin position="1"/>
        <end position="62"/>
    </location>
</feature>
<evidence type="ECO:0000313" key="3">
    <source>
        <dbReference type="EMBL" id="KDQ06518.1"/>
    </source>
</evidence>
<protein>
    <recommendedName>
        <fullName evidence="2">UspA domain-containing protein</fullName>
    </recommendedName>
</protein>
<feature type="compositionally biased region" description="Polar residues" evidence="1">
    <location>
        <begin position="1"/>
        <end position="10"/>
    </location>
</feature>
<name>A0A067LTA4_BOTB1</name>
<gene>
    <name evidence="3" type="ORF">BOTBODRAFT_141002</name>
</gene>
<organism evidence="3 4">
    <name type="scientific">Botryobasidium botryosum (strain FD-172 SS1)</name>
    <dbReference type="NCBI Taxonomy" id="930990"/>
    <lineage>
        <taxon>Eukaryota</taxon>
        <taxon>Fungi</taxon>
        <taxon>Dikarya</taxon>
        <taxon>Basidiomycota</taxon>
        <taxon>Agaricomycotina</taxon>
        <taxon>Agaricomycetes</taxon>
        <taxon>Cantharellales</taxon>
        <taxon>Botryobasidiaceae</taxon>
        <taxon>Botryobasidium</taxon>
    </lineage>
</organism>
<reference evidence="4" key="1">
    <citation type="journal article" date="2014" name="Proc. Natl. Acad. Sci. U.S.A.">
        <title>Extensive sampling of basidiomycete genomes demonstrates inadequacy of the white-rot/brown-rot paradigm for wood decay fungi.</title>
        <authorList>
            <person name="Riley R."/>
            <person name="Salamov A.A."/>
            <person name="Brown D.W."/>
            <person name="Nagy L.G."/>
            <person name="Floudas D."/>
            <person name="Held B.W."/>
            <person name="Levasseur A."/>
            <person name="Lombard V."/>
            <person name="Morin E."/>
            <person name="Otillar R."/>
            <person name="Lindquist E.A."/>
            <person name="Sun H."/>
            <person name="LaButti K.M."/>
            <person name="Schmutz J."/>
            <person name="Jabbour D."/>
            <person name="Luo H."/>
            <person name="Baker S.E."/>
            <person name="Pisabarro A.G."/>
            <person name="Walton J.D."/>
            <person name="Blanchette R.A."/>
            <person name="Henrissat B."/>
            <person name="Martin F."/>
            <person name="Cullen D."/>
            <person name="Hibbett D.S."/>
            <person name="Grigoriev I.V."/>
        </authorList>
    </citation>
    <scope>NUCLEOTIDE SEQUENCE [LARGE SCALE GENOMIC DNA]</scope>
    <source>
        <strain evidence="4">FD-172 SS1</strain>
    </source>
</reference>
<evidence type="ECO:0000313" key="4">
    <source>
        <dbReference type="Proteomes" id="UP000027195"/>
    </source>
</evidence>
<sequence length="278" mass="30645">MSTSTHNTATPLRPALKHSHTQPSIDSQDSTTHTPSSTPPLTRTTSNTFPRTMTTTSSTQPRYTAGVSFDTFETSVDAAAMFSFTLQAKSEGFRRARGTRAFLVAASRDESGTHALEWALESLVQDGDELVVLRGFDPDDAIKEESHDDIRDEAKELLKHILDRNSEFDGRSLSVVVEFVAGPITNTIERMIALYRPDSLVVGFRGKTGALRAFGAALGAPGMGSVSRYCVSHSPVPVIVVRPERNVRKTMEKRAADPTRRTNQFDELVRFKTTDSRR</sequence>
<dbReference type="Proteomes" id="UP000027195">
    <property type="component" value="Unassembled WGS sequence"/>
</dbReference>
<dbReference type="OrthoDB" id="843225at2759"/>
<feature type="domain" description="UspA" evidence="2">
    <location>
        <begin position="100"/>
        <end position="242"/>
    </location>
</feature>
<dbReference type="HOGENOM" id="CLU_060788_1_0_1"/>
<dbReference type="EMBL" id="KL198133">
    <property type="protein sequence ID" value="KDQ06518.1"/>
    <property type="molecule type" value="Genomic_DNA"/>
</dbReference>
<dbReference type="SUPFAM" id="SSF52402">
    <property type="entry name" value="Adenine nucleotide alpha hydrolases-like"/>
    <property type="match status" value="1"/>
</dbReference>
<dbReference type="InParanoid" id="A0A067LTA4"/>
<dbReference type="CDD" id="cd23659">
    <property type="entry name" value="USP_At3g01520-like"/>
    <property type="match status" value="1"/>
</dbReference>
<evidence type="ECO:0000256" key="1">
    <source>
        <dbReference type="SAM" id="MobiDB-lite"/>
    </source>
</evidence>
<proteinExistence type="predicted"/>
<dbReference type="Gene3D" id="3.40.50.620">
    <property type="entry name" value="HUPs"/>
    <property type="match status" value="1"/>
</dbReference>
<feature type="compositionally biased region" description="Low complexity" evidence="1">
    <location>
        <begin position="30"/>
        <end position="62"/>
    </location>
</feature>
<keyword evidence="4" id="KW-1185">Reference proteome</keyword>
<dbReference type="InterPro" id="IPR006016">
    <property type="entry name" value="UspA"/>
</dbReference>
<dbReference type="InterPro" id="IPR014729">
    <property type="entry name" value="Rossmann-like_a/b/a_fold"/>
</dbReference>